<accession>A0ABY7GMV1</accession>
<dbReference type="InterPro" id="IPR051783">
    <property type="entry name" value="NAD(P)-dependent_oxidoreduct"/>
</dbReference>
<dbReference type="InterPro" id="IPR001509">
    <property type="entry name" value="Epimerase_deHydtase"/>
</dbReference>
<reference evidence="2" key="1">
    <citation type="submission" date="2022-11" db="EMBL/GenBank/DDBJ databases">
        <title>Methylomonas rapida sp. nov., Carotenoid-Producing Obligate Methanotrophs with High Growth Characteristics and Biotechnological Potential.</title>
        <authorList>
            <person name="Tikhonova E.N."/>
            <person name="Suleimanov R.Z."/>
            <person name="Miroshnikov K."/>
            <person name="Oshkin I.Y."/>
            <person name="Belova S.E."/>
            <person name="Danilova O.V."/>
            <person name="Ashikhmin A."/>
            <person name="Konopkin A."/>
            <person name="But S.Y."/>
            <person name="Khmelenina V.N."/>
            <person name="Kuznetsov N."/>
            <person name="Pimenov N.V."/>
            <person name="Dedysh S.N."/>
        </authorList>
    </citation>
    <scope>NUCLEOTIDE SEQUENCE</scope>
    <source>
        <strain evidence="2">MP1</strain>
    </source>
</reference>
<proteinExistence type="predicted"/>
<protein>
    <submittedName>
        <fullName evidence="2">SDR family oxidoreductase</fullName>
    </submittedName>
</protein>
<dbReference type="PANTHER" id="PTHR48079:SF6">
    <property type="entry name" value="NAD(P)-BINDING DOMAIN-CONTAINING PROTEIN-RELATED"/>
    <property type="match status" value="1"/>
</dbReference>
<dbReference type="CDD" id="cd05266">
    <property type="entry name" value="SDR_a4"/>
    <property type="match status" value="1"/>
</dbReference>
<keyword evidence="3" id="KW-1185">Reference proteome</keyword>
<dbReference type="Pfam" id="PF01370">
    <property type="entry name" value="Epimerase"/>
    <property type="match status" value="1"/>
</dbReference>
<dbReference type="SUPFAM" id="SSF51735">
    <property type="entry name" value="NAD(P)-binding Rossmann-fold domains"/>
    <property type="match status" value="1"/>
</dbReference>
<dbReference type="Gene3D" id="3.40.50.720">
    <property type="entry name" value="NAD(P)-binding Rossmann-like Domain"/>
    <property type="match status" value="1"/>
</dbReference>
<dbReference type="Proteomes" id="UP001162780">
    <property type="component" value="Chromosome"/>
</dbReference>
<organism evidence="2 3">
    <name type="scientific">Methylomonas rapida</name>
    <dbReference type="NCBI Taxonomy" id="2963939"/>
    <lineage>
        <taxon>Bacteria</taxon>
        <taxon>Pseudomonadati</taxon>
        <taxon>Pseudomonadota</taxon>
        <taxon>Gammaproteobacteria</taxon>
        <taxon>Methylococcales</taxon>
        <taxon>Methylococcaceae</taxon>
        <taxon>Methylomonas</taxon>
    </lineage>
</organism>
<dbReference type="EMBL" id="CP113517">
    <property type="protein sequence ID" value="WAR45815.1"/>
    <property type="molecule type" value="Genomic_DNA"/>
</dbReference>
<name>A0ABY7GMV1_9GAMM</name>
<evidence type="ECO:0000313" key="3">
    <source>
        <dbReference type="Proteomes" id="UP001162780"/>
    </source>
</evidence>
<sequence>MANILVIGCGDIGFRVALALHRQGHRVTGLKRAPPSTPAPFSLIAADIRQAATLSSLATDFDLVLFIVSAGSRQADEYQALYQVGLNNVLAHFASAGRSPRWFMVSSTSVYGQFRGEWVDETSPTEPKTATAQALVAAEQRLWQDDPKHCVVRFSGIYGQGRDWLLRRVASGESIQRQPPSYTNRIHQDDCVAVLLFLIEKQLAGERLQPCYLASDDDPAPLWDVMNWIAEQYDYPRPTALSVPVDANQNKRCRNDRLHTLGYRFLFPSYRDGYGNPAKESA</sequence>
<dbReference type="RefSeq" id="WP_255186722.1">
    <property type="nucleotide sequence ID" value="NZ_CP113517.1"/>
</dbReference>
<dbReference type="InterPro" id="IPR036291">
    <property type="entry name" value="NAD(P)-bd_dom_sf"/>
</dbReference>
<feature type="domain" description="NAD-dependent epimerase/dehydratase" evidence="1">
    <location>
        <begin position="4"/>
        <end position="201"/>
    </location>
</feature>
<dbReference type="PANTHER" id="PTHR48079">
    <property type="entry name" value="PROTEIN YEEZ"/>
    <property type="match status" value="1"/>
</dbReference>
<evidence type="ECO:0000259" key="1">
    <source>
        <dbReference type="Pfam" id="PF01370"/>
    </source>
</evidence>
<evidence type="ECO:0000313" key="2">
    <source>
        <dbReference type="EMBL" id="WAR45815.1"/>
    </source>
</evidence>
<gene>
    <name evidence="2" type="ORF">NM686_004685</name>
</gene>